<comment type="caution">
    <text evidence="1">The sequence shown here is derived from an EMBL/GenBank/DDBJ whole genome shotgun (WGS) entry which is preliminary data.</text>
</comment>
<sequence>MFSKHALRLPDIPIREFECNKRRRRQIWSGYGRGVLPPLVNEWREGMITVVGSRVAVEVVAAAVVVVSVGAEVEVVAVTVAAVVLQAGAKGGVRWQQAVWREKPNGCGVGGARCYGGTSGVGMGMIRRIWTMESSYFIHQFILVTSQKLHITANNIYTRLHVLSLIETHKPQWAENLGIEMQQAAREAVEVVYTAASQAFINILAYQQEWRVEEGDLGEEFWQKKEQIDCALSRRFGARKKMCCDNIDTKVDIELTVVSCRHVYYPQTHAQCVQFEGTLAYFRLLVVFSLFNAKMLGIKLKFDNPPKKGKISVTLQAKKGSMLDKKYIDFKSLHEGVKSEMGWECSGWDRQSGCSHPFWKFIPELPD</sequence>
<proteinExistence type="predicted"/>
<dbReference type="Proteomes" id="UP000772434">
    <property type="component" value="Unassembled WGS sequence"/>
</dbReference>
<evidence type="ECO:0000313" key="2">
    <source>
        <dbReference type="Proteomes" id="UP000772434"/>
    </source>
</evidence>
<organism evidence="1 2">
    <name type="scientific">Rhodocollybia butyracea</name>
    <dbReference type="NCBI Taxonomy" id="206335"/>
    <lineage>
        <taxon>Eukaryota</taxon>
        <taxon>Fungi</taxon>
        <taxon>Dikarya</taxon>
        <taxon>Basidiomycota</taxon>
        <taxon>Agaricomycotina</taxon>
        <taxon>Agaricomycetes</taxon>
        <taxon>Agaricomycetidae</taxon>
        <taxon>Agaricales</taxon>
        <taxon>Marasmiineae</taxon>
        <taxon>Omphalotaceae</taxon>
        <taxon>Rhodocollybia</taxon>
    </lineage>
</organism>
<dbReference type="EMBL" id="JADNRY010000259">
    <property type="protein sequence ID" value="KAF9060111.1"/>
    <property type="molecule type" value="Genomic_DNA"/>
</dbReference>
<reference evidence="1" key="1">
    <citation type="submission" date="2020-11" db="EMBL/GenBank/DDBJ databases">
        <authorList>
            <consortium name="DOE Joint Genome Institute"/>
            <person name="Ahrendt S."/>
            <person name="Riley R."/>
            <person name="Andreopoulos W."/>
            <person name="Labutti K."/>
            <person name="Pangilinan J."/>
            <person name="Ruiz-Duenas F.J."/>
            <person name="Barrasa J.M."/>
            <person name="Sanchez-Garcia M."/>
            <person name="Camarero S."/>
            <person name="Miyauchi S."/>
            <person name="Serrano A."/>
            <person name="Linde D."/>
            <person name="Babiker R."/>
            <person name="Drula E."/>
            <person name="Ayuso-Fernandez I."/>
            <person name="Pacheco R."/>
            <person name="Padilla G."/>
            <person name="Ferreira P."/>
            <person name="Barriuso J."/>
            <person name="Kellner H."/>
            <person name="Castanera R."/>
            <person name="Alfaro M."/>
            <person name="Ramirez L."/>
            <person name="Pisabarro A.G."/>
            <person name="Kuo A."/>
            <person name="Tritt A."/>
            <person name="Lipzen A."/>
            <person name="He G."/>
            <person name="Yan M."/>
            <person name="Ng V."/>
            <person name="Cullen D."/>
            <person name="Martin F."/>
            <person name="Rosso M.-N."/>
            <person name="Henrissat B."/>
            <person name="Hibbett D."/>
            <person name="Martinez A.T."/>
            <person name="Grigoriev I.V."/>
        </authorList>
    </citation>
    <scope>NUCLEOTIDE SEQUENCE</scope>
    <source>
        <strain evidence="1">AH 40177</strain>
    </source>
</reference>
<keyword evidence="2" id="KW-1185">Reference proteome</keyword>
<protein>
    <submittedName>
        <fullName evidence="1">Uncharacterized protein</fullName>
    </submittedName>
</protein>
<gene>
    <name evidence="1" type="ORF">BDP27DRAFT_1370808</name>
</gene>
<dbReference type="AlphaFoldDB" id="A0A9P5P8B8"/>
<evidence type="ECO:0000313" key="1">
    <source>
        <dbReference type="EMBL" id="KAF9060111.1"/>
    </source>
</evidence>
<accession>A0A9P5P8B8</accession>
<name>A0A9P5P8B8_9AGAR</name>